<evidence type="ECO:0000313" key="2">
    <source>
        <dbReference type="Proteomes" id="UP000051992"/>
    </source>
</evidence>
<comment type="caution">
    <text evidence="1">The sequence shown here is derived from an EMBL/GenBank/DDBJ whole genome shotgun (WGS) entry which is preliminary data.</text>
</comment>
<reference evidence="1 2" key="1">
    <citation type="journal article" date="2015" name="Genome Announc.">
        <title>Expanding the biotechnology potential of lactobacilli through comparative genomics of 213 strains and associated genera.</title>
        <authorList>
            <person name="Sun Z."/>
            <person name="Harris H.M."/>
            <person name="McCann A."/>
            <person name="Guo C."/>
            <person name="Argimon S."/>
            <person name="Zhang W."/>
            <person name="Yang X."/>
            <person name="Jeffery I.B."/>
            <person name="Cooney J.C."/>
            <person name="Kagawa T.F."/>
            <person name="Liu W."/>
            <person name="Song Y."/>
            <person name="Salvetti E."/>
            <person name="Wrobel A."/>
            <person name="Rasinkangas P."/>
            <person name="Parkhill J."/>
            <person name="Rea M.C."/>
            <person name="O'Sullivan O."/>
            <person name="Ritari J."/>
            <person name="Douillard F.P."/>
            <person name="Paul Ross R."/>
            <person name="Yang R."/>
            <person name="Briner A.E."/>
            <person name="Felis G.E."/>
            <person name="de Vos W.M."/>
            <person name="Barrangou R."/>
            <person name="Klaenhammer T.R."/>
            <person name="Caufield P.W."/>
            <person name="Cui Y."/>
            <person name="Zhang H."/>
            <person name="O'Toole P.W."/>
        </authorList>
    </citation>
    <scope>NUCLEOTIDE SEQUENCE [LARGE SCALE GENOMIC DNA]</scope>
    <source>
        <strain evidence="1 2">DSM 20410</strain>
    </source>
</reference>
<dbReference type="Proteomes" id="UP000051992">
    <property type="component" value="Unassembled WGS sequence"/>
</dbReference>
<name>A0A0R2GZM7_WEIVI</name>
<protein>
    <submittedName>
        <fullName evidence="1">Uncharacterized protein</fullName>
    </submittedName>
</protein>
<accession>A0A0R2GZM7</accession>
<dbReference type="AlphaFoldDB" id="A0A0R2GZM7"/>
<keyword evidence="2" id="KW-1185">Reference proteome</keyword>
<proteinExistence type="predicted"/>
<organism evidence="1 2">
    <name type="scientific">Weissella viridescens</name>
    <name type="common">Lactobacillus viridescens</name>
    <dbReference type="NCBI Taxonomy" id="1629"/>
    <lineage>
        <taxon>Bacteria</taxon>
        <taxon>Bacillati</taxon>
        <taxon>Bacillota</taxon>
        <taxon>Bacilli</taxon>
        <taxon>Lactobacillales</taxon>
        <taxon>Lactobacillaceae</taxon>
        <taxon>Weissella</taxon>
    </lineage>
</organism>
<dbReference type="EMBL" id="JQBM01000003">
    <property type="protein sequence ID" value="KRN46098.1"/>
    <property type="molecule type" value="Genomic_DNA"/>
</dbReference>
<evidence type="ECO:0000313" key="1">
    <source>
        <dbReference type="EMBL" id="KRN46098.1"/>
    </source>
</evidence>
<dbReference type="PATRIC" id="fig|1629.5.peg.1078"/>
<sequence>MQIKRLTIIEQQYWRHKTKALDLIQKLTQPFPKFVEKEGYRICYHKAYHAYDVVAPDQTQVSIYRPYNGR</sequence>
<gene>
    <name evidence="1" type="ORF">IV50_GL001071</name>
</gene>